<dbReference type="Proteomes" id="UP000235672">
    <property type="component" value="Unassembled WGS sequence"/>
</dbReference>
<dbReference type="STRING" id="1745343.A0A2J6PNG5"/>
<organism evidence="2 3">
    <name type="scientific">Hyaloscypha hepaticicola</name>
    <dbReference type="NCBI Taxonomy" id="2082293"/>
    <lineage>
        <taxon>Eukaryota</taxon>
        <taxon>Fungi</taxon>
        <taxon>Dikarya</taxon>
        <taxon>Ascomycota</taxon>
        <taxon>Pezizomycotina</taxon>
        <taxon>Leotiomycetes</taxon>
        <taxon>Helotiales</taxon>
        <taxon>Hyaloscyphaceae</taxon>
        <taxon>Hyaloscypha</taxon>
    </lineage>
</organism>
<accession>A0A2J6PNG5</accession>
<evidence type="ECO:0000313" key="3">
    <source>
        <dbReference type="Proteomes" id="UP000235672"/>
    </source>
</evidence>
<sequence>MASIDTLNLFDTYKQYKAGTIKVTTWLASKAREANLLSDLFLDASGANFKGKGRLKGKARAAQKASEKRNGQTHQIPLAAIPRIAKAIAGLKTQEVPGTIIETLEEVIAARSACNRCFEGSMEASTQASNQRHQYFIGVLRETLGILKPLNKDSAQADKCKSKDSKDGTAVTNQGVSGLSNLFEHLEVDEPTEWSTCSSNLPPQSTKATCTYELDPTDEDISFAIFCLLKDMTDIRYYVRQTWAEYREYQITFTTAAVTMNTAISVYRRLNEDFLSNFPQFDDHGEIINYLFNGYSDPNYESHDKDFATYTGSNFKLPSKVFFCDLVYEILAKFFMGGEVAFYQQDQARTAGLGLSDDEEVLMKCLSLFAMANANCSGNFYNDQLIQALHVAKKNKTVYTWVVFAVQLFVDTRRVVGKELDRVFDEAQKMRKWMLATLERSLLFGQTNKVNNYYKQNDHLFRITKEGIQKLLERDFMEEALNEYLGDRADLYRWGSFYLFRNHPMILGLLTQYFLMQVHLIGIGLGGDQGAIITSIHLYNASQQSEQVAKSLQWIDLERVIEWQDSSWLFVGDRPTLPGKCFKHYNLVMGVSATAFSVDRRGNSTVRYHKNATLPFAQKKNRKLKIMSTYVDLMWASHGSGKPGTPRWVPTRAAEEPLAMLELLVAKWLEGKFEAVQSSSTNGNKDSLTRPKFHPLRMLSIFKERLKSEDKILRFDLLTLNERCVEMLRKAQTVFVEESPLDYPRHEYDGDTKLNGCISHMLAGMAGVARSQPTRFTEVCRIVQEVIEAEGSIEYEKANTRCFLNVDGEKIGIDNFKTPDEDNLLLCDRARFGRIIIEDDETGFTML</sequence>
<dbReference type="Pfam" id="PF20253">
    <property type="entry name" value="DUF6604"/>
    <property type="match status" value="1"/>
</dbReference>
<dbReference type="InterPro" id="IPR046539">
    <property type="entry name" value="DUF6604"/>
</dbReference>
<evidence type="ECO:0000313" key="2">
    <source>
        <dbReference type="EMBL" id="PMD15580.1"/>
    </source>
</evidence>
<dbReference type="EMBL" id="KZ613512">
    <property type="protein sequence ID" value="PMD15580.1"/>
    <property type="molecule type" value="Genomic_DNA"/>
</dbReference>
<gene>
    <name evidence="2" type="ORF">NA56DRAFT_753844</name>
</gene>
<dbReference type="PANTHER" id="PTHR38795:SF1">
    <property type="entry name" value="DUF6604 DOMAIN-CONTAINING PROTEIN"/>
    <property type="match status" value="1"/>
</dbReference>
<dbReference type="PANTHER" id="PTHR38795">
    <property type="entry name" value="DUF6604 DOMAIN-CONTAINING PROTEIN"/>
    <property type="match status" value="1"/>
</dbReference>
<name>A0A2J6PNG5_9HELO</name>
<keyword evidence="3" id="KW-1185">Reference proteome</keyword>
<evidence type="ECO:0000259" key="1">
    <source>
        <dbReference type="Pfam" id="PF20253"/>
    </source>
</evidence>
<proteinExistence type="predicted"/>
<feature type="domain" description="DUF6604" evidence="1">
    <location>
        <begin position="14"/>
        <end position="275"/>
    </location>
</feature>
<protein>
    <recommendedName>
        <fullName evidence="1">DUF6604 domain-containing protein</fullName>
    </recommendedName>
</protein>
<reference evidence="2 3" key="1">
    <citation type="submission" date="2016-05" db="EMBL/GenBank/DDBJ databases">
        <title>A degradative enzymes factory behind the ericoid mycorrhizal symbiosis.</title>
        <authorList>
            <consortium name="DOE Joint Genome Institute"/>
            <person name="Martino E."/>
            <person name="Morin E."/>
            <person name="Grelet G."/>
            <person name="Kuo A."/>
            <person name="Kohler A."/>
            <person name="Daghino S."/>
            <person name="Barry K."/>
            <person name="Choi C."/>
            <person name="Cichocki N."/>
            <person name="Clum A."/>
            <person name="Copeland A."/>
            <person name="Hainaut M."/>
            <person name="Haridas S."/>
            <person name="Labutti K."/>
            <person name="Lindquist E."/>
            <person name="Lipzen A."/>
            <person name="Khouja H.-R."/>
            <person name="Murat C."/>
            <person name="Ohm R."/>
            <person name="Olson A."/>
            <person name="Spatafora J."/>
            <person name="Veneault-Fourrey C."/>
            <person name="Henrissat B."/>
            <person name="Grigoriev I."/>
            <person name="Martin F."/>
            <person name="Perotto S."/>
        </authorList>
    </citation>
    <scope>NUCLEOTIDE SEQUENCE [LARGE SCALE GENOMIC DNA]</scope>
    <source>
        <strain evidence="2 3">UAMH 7357</strain>
    </source>
</reference>
<dbReference type="AlphaFoldDB" id="A0A2J6PNG5"/>
<dbReference type="OrthoDB" id="3640263at2759"/>